<dbReference type="CDD" id="cd17384">
    <property type="entry name" value="MFS_SLC18A1_2_VAT1_2"/>
    <property type="match status" value="1"/>
</dbReference>
<reference evidence="8 9" key="1">
    <citation type="submission" date="2015-07" db="EMBL/GenBank/DDBJ databases">
        <title>The genome of Eufriesea mexicana.</title>
        <authorList>
            <person name="Pan H."/>
            <person name="Kapheim K."/>
        </authorList>
    </citation>
    <scope>NUCLEOTIDE SEQUENCE [LARGE SCALE GENOMIC DNA]</scope>
    <source>
        <strain evidence="8">0111107269</strain>
        <tissue evidence="8">Whole body</tissue>
    </source>
</reference>
<dbReference type="Gene3D" id="1.20.1250.20">
    <property type="entry name" value="MFS general substrate transporter like domains"/>
    <property type="match status" value="2"/>
</dbReference>
<evidence type="ECO:0000256" key="6">
    <source>
        <dbReference type="SAM" id="Phobius"/>
    </source>
</evidence>
<dbReference type="GO" id="GO:0043195">
    <property type="term" value="C:terminal bouton"/>
    <property type="evidence" value="ECO:0007669"/>
    <property type="project" value="TreeGrafter"/>
</dbReference>
<dbReference type="PROSITE" id="PS50850">
    <property type="entry name" value="MFS"/>
    <property type="match status" value="1"/>
</dbReference>
<keyword evidence="2" id="KW-0813">Transport</keyword>
<evidence type="ECO:0000256" key="2">
    <source>
        <dbReference type="ARBA" id="ARBA00022448"/>
    </source>
</evidence>
<accession>A0A310SPF8</accession>
<evidence type="ECO:0000259" key="7">
    <source>
        <dbReference type="PROSITE" id="PS50850"/>
    </source>
</evidence>
<feature type="domain" description="Major facilitator superfamily (MFS) profile" evidence="7">
    <location>
        <begin position="263"/>
        <end position="475"/>
    </location>
</feature>
<evidence type="ECO:0000313" key="8">
    <source>
        <dbReference type="EMBL" id="OAD59893.1"/>
    </source>
</evidence>
<dbReference type="GO" id="GO:0005335">
    <property type="term" value="F:serotonin:sodium:chloride symporter activity"/>
    <property type="evidence" value="ECO:0007669"/>
    <property type="project" value="TreeGrafter"/>
</dbReference>
<dbReference type="SUPFAM" id="SSF103473">
    <property type="entry name" value="MFS general substrate transporter"/>
    <property type="match status" value="1"/>
</dbReference>
<evidence type="ECO:0000256" key="5">
    <source>
        <dbReference type="ARBA" id="ARBA00023136"/>
    </source>
</evidence>
<evidence type="ECO:0000313" key="9">
    <source>
        <dbReference type="Proteomes" id="UP000250275"/>
    </source>
</evidence>
<feature type="transmembrane region" description="Helical" evidence="6">
    <location>
        <begin position="188"/>
        <end position="211"/>
    </location>
</feature>
<feature type="transmembrane region" description="Helical" evidence="6">
    <location>
        <begin position="217"/>
        <end position="238"/>
    </location>
</feature>
<proteinExistence type="predicted"/>
<feature type="transmembrane region" description="Helical" evidence="6">
    <location>
        <begin position="154"/>
        <end position="176"/>
    </location>
</feature>
<dbReference type="GO" id="GO:0015842">
    <property type="term" value="P:aminergic neurotransmitter loading into synaptic vesicle"/>
    <property type="evidence" value="ECO:0007669"/>
    <property type="project" value="TreeGrafter"/>
</dbReference>
<feature type="transmembrane region" description="Helical" evidence="6">
    <location>
        <begin position="389"/>
        <end position="407"/>
    </location>
</feature>
<evidence type="ECO:0000256" key="3">
    <source>
        <dbReference type="ARBA" id="ARBA00022692"/>
    </source>
</evidence>
<feature type="transmembrane region" description="Helical" evidence="6">
    <location>
        <begin position="258"/>
        <end position="280"/>
    </location>
</feature>
<dbReference type="InterPro" id="IPR036259">
    <property type="entry name" value="MFS_trans_sf"/>
</dbReference>
<protein>
    <submittedName>
        <fullName evidence="8">Synaptic vesicular amine transporter</fullName>
    </submittedName>
</protein>
<organism evidence="8 9">
    <name type="scientific">Eufriesea mexicana</name>
    <dbReference type="NCBI Taxonomy" id="516756"/>
    <lineage>
        <taxon>Eukaryota</taxon>
        <taxon>Metazoa</taxon>
        <taxon>Ecdysozoa</taxon>
        <taxon>Arthropoda</taxon>
        <taxon>Hexapoda</taxon>
        <taxon>Insecta</taxon>
        <taxon>Pterygota</taxon>
        <taxon>Neoptera</taxon>
        <taxon>Endopterygota</taxon>
        <taxon>Hymenoptera</taxon>
        <taxon>Apocrita</taxon>
        <taxon>Aculeata</taxon>
        <taxon>Apoidea</taxon>
        <taxon>Anthophila</taxon>
        <taxon>Apidae</taxon>
        <taxon>Eufriesea</taxon>
    </lineage>
</organism>
<keyword evidence="5 6" id="KW-0472">Membrane</keyword>
<evidence type="ECO:0000256" key="4">
    <source>
        <dbReference type="ARBA" id="ARBA00022989"/>
    </source>
</evidence>
<feature type="transmembrane region" description="Helical" evidence="6">
    <location>
        <begin position="130"/>
        <end position="148"/>
    </location>
</feature>
<dbReference type="FunFam" id="1.20.1250.20:FF:000401">
    <property type="entry name" value="Vesicular amine transporter"/>
    <property type="match status" value="1"/>
</dbReference>
<dbReference type="PANTHER" id="PTHR23506:SF4">
    <property type="entry name" value="PORTABELLA"/>
    <property type="match status" value="1"/>
</dbReference>
<dbReference type="GO" id="GO:0030672">
    <property type="term" value="C:synaptic vesicle membrane"/>
    <property type="evidence" value="ECO:0007669"/>
    <property type="project" value="TreeGrafter"/>
</dbReference>
<feature type="transmembrane region" description="Helical" evidence="6">
    <location>
        <begin position="355"/>
        <end position="377"/>
    </location>
</feature>
<sequence>MSLQAPSDRNRVLQGFGSLRIRLNVDQDDGDRKQLQGTRRHCGVSEPLLGQRVAHGCCEWHEILIQRIKKFSVPIIPDFLCTLDGNSTTNGENDENSRVGLLLSSKALVQLILNPAVGTLTGSLGYTKPLFLGNLSLLLAAILFAFGQTYEVLFLARSIQGISSACIGVSGMSLVASQYQEEDKRSKIMGFVLGSIALGVLVGYPIGSVLYDLEGKMAPFLLVSCFIIVAVCLQVFTLDVEMNTEASIIPAETSWTHLLTDPYILIIFGAIWCSTTPMAILEPCLPIWLRTHIKPKKWQLGTVFIPDSVGYLVGTNFFSMIAYRYGRSKIAVLAMLLVGISAILIPSAQTMSQLIVPHLGMGLGIGVADAALVPLLASLVDQNGNYGPVYSIQQVAVSLAYSLGPIVGGEMVKTIGFQWVMRIIGLMNVGYCPLLIYLTLERRKLLAQQNEKKDYETFQKSVAKYERFRDSDDDL</sequence>
<evidence type="ECO:0000256" key="1">
    <source>
        <dbReference type="ARBA" id="ARBA00004141"/>
    </source>
</evidence>
<dbReference type="AlphaFoldDB" id="A0A310SPF8"/>
<dbReference type="Pfam" id="PF07690">
    <property type="entry name" value="MFS_1"/>
    <property type="match status" value="1"/>
</dbReference>
<feature type="transmembrane region" description="Helical" evidence="6">
    <location>
        <begin position="419"/>
        <end position="440"/>
    </location>
</feature>
<keyword evidence="9" id="KW-1185">Reference proteome</keyword>
<gene>
    <name evidence="8" type="ORF">WN48_06458</name>
</gene>
<dbReference type="Proteomes" id="UP000250275">
    <property type="component" value="Unassembled WGS sequence"/>
</dbReference>
<dbReference type="InterPro" id="IPR011701">
    <property type="entry name" value="MFS"/>
</dbReference>
<dbReference type="InterPro" id="IPR005828">
    <property type="entry name" value="MFS_sugar_transport-like"/>
</dbReference>
<keyword evidence="3 6" id="KW-0812">Transmembrane</keyword>
<keyword evidence="4 6" id="KW-1133">Transmembrane helix</keyword>
<dbReference type="EMBL" id="KQ760549">
    <property type="protein sequence ID" value="OAD59893.1"/>
    <property type="molecule type" value="Genomic_DNA"/>
</dbReference>
<comment type="subcellular location">
    <subcellularLocation>
        <location evidence="1">Membrane</location>
        <topology evidence="1">Multi-pass membrane protein</topology>
    </subcellularLocation>
</comment>
<dbReference type="PANTHER" id="PTHR23506">
    <property type="entry name" value="GH10249P"/>
    <property type="match status" value="1"/>
</dbReference>
<name>A0A310SPF8_9HYME</name>
<dbReference type="InterPro" id="IPR020846">
    <property type="entry name" value="MFS_dom"/>
</dbReference>
<dbReference type="OrthoDB" id="5086884at2759"/>
<feature type="transmembrane region" description="Helical" evidence="6">
    <location>
        <begin position="300"/>
        <end position="323"/>
    </location>
</feature>
<feature type="transmembrane region" description="Helical" evidence="6">
    <location>
        <begin position="330"/>
        <end position="349"/>
    </location>
</feature>
<dbReference type="InterPro" id="IPR050930">
    <property type="entry name" value="MFS_Vesicular_Transporter"/>
</dbReference>
<dbReference type="Pfam" id="PF00083">
    <property type="entry name" value="Sugar_tr"/>
    <property type="match status" value="1"/>
</dbReference>